<keyword evidence="4" id="KW-0808">Transferase</keyword>
<dbReference type="EMBL" id="JBHRTB010000010">
    <property type="protein sequence ID" value="MFC3144573.1"/>
    <property type="molecule type" value="Genomic_DNA"/>
</dbReference>
<evidence type="ECO:0000256" key="3">
    <source>
        <dbReference type="ARBA" id="ARBA00022519"/>
    </source>
</evidence>
<keyword evidence="2" id="KW-1003">Cell membrane</keyword>
<evidence type="ECO:0000313" key="7">
    <source>
        <dbReference type="EMBL" id="MFC3144573.1"/>
    </source>
</evidence>
<reference evidence="8" key="1">
    <citation type="journal article" date="2019" name="Int. J. Syst. Evol. Microbiol.">
        <title>The Global Catalogue of Microorganisms (GCM) 10K type strain sequencing project: providing services to taxonomists for standard genome sequencing and annotation.</title>
        <authorList>
            <consortium name="The Broad Institute Genomics Platform"/>
            <consortium name="The Broad Institute Genome Sequencing Center for Infectious Disease"/>
            <person name="Wu L."/>
            <person name="Ma J."/>
        </authorList>
    </citation>
    <scope>NUCLEOTIDE SEQUENCE [LARGE SCALE GENOMIC DNA]</scope>
    <source>
        <strain evidence="8">KCTC 52366</strain>
    </source>
</reference>
<name>A0ABV7GSF3_9RHOB</name>
<keyword evidence="3" id="KW-0997">Cell inner membrane</keyword>
<evidence type="ECO:0000313" key="8">
    <source>
        <dbReference type="Proteomes" id="UP001595632"/>
    </source>
</evidence>
<keyword evidence="8" id="KW-1185">Reference proteome</keyword>
<keyword evidence="6 7" id="KW-0012">Acyltransferase</keyword>
<proteinExistence type="predicted"/>
<evidence type="ECO:0000256" key="2">
    <source>
        <dbReference type="ARBA" id="ARBA00022475"/>
    </source>
</evidence>
<dbReference type="CDD" id="cd07984">
    <property type="entry name" value="LPLAT_LABLAT-like"/>
    <property type="match status" value="1"/>
</dbReference>
<dbReference type="Proteomes" id="UP001595632">
    <property type="component" value="Unassembled WGS sequence"/>
</dbReference>
<dbReference type="PANTHER" id="PTHR30606:SF10">
    <property type="entry name" value="PHOSPHATIDYLINOSITOL MANNOSIDE ACYLTRANSFERASE"/>
    <property type="match status" value="1"/>
</dbReference>
<keyword evidence="5" id="KW-0472">Membrane</keyword>
<dbReference type="InterPro" id="IPR004960">
    <property type="entry name" value="LipA_acyltrans"/>
</dbReference>
<organism evidence="7 8">
    <name type="scientific">Psychromarinibacter halotolerans</name>
    <dbReference type="NCBI Taxonomy" id="1775175"/>
    <lineage>
        <taxon>Bacteria</taxon>
        <taxon>Pseudomonadati</taxon>
        <taxon>Pseudomonadota</taxon>
        <taxon>Alphaproteobacteria</taxon>
        <taxon>Rhodobacterales</taxon>
        <taxon>Paracoccaceae</taxon>
        <taxon>Psychromarinibacter</taxon>
    </lineage>
</organism>
<gene>
    <name evidence="7" type="ORF">ACFOGP_17755</name>
</gene>
<accession>A0ABV7GSF3</accession>
<evidence type="ECO:0000256" key="4">
    <source>
        <dbReference type="ARBA" id="ARBA00022679"/>
    </source>
</evidence>
<dbReference type="Pfam" id="PF03279">
    <property type="entry name" value="Lip_A_acyltrans"/>
    <property type="match status" value="1"/>
</dbReference>
<comment type="caution">
    <text evidence="7">The sequence shown here is derived from an EMBL/GenBank/DDBJ whole genome shotgun (WGS) entry which is preliminary data.</text>
</comment>
<evidence type="ECO:0000256" key="1">
    <source>
        <dbReference type="ARBA" id="ARBA00004533"/>
    </source>
</evidence>
<dbReference type="RefSeq" id="WP_275633726.1">
    <property type="nucleotide sequence ID" value="NZ_JARGYD010000006.1"/>
</dbReference>
<sequence length="295" mass="33481">MSRTEPTFQDRVVDFAARGFIRAAKMLPYRWRVPAMGWIVSRVAAPLAGWHRRVRDNLAHVRPDMPKDQVRRMERAVPDNFGRDLIEMYSADEFRERARSFQFQGDGVEALFAARDAKRPVLLITGHFGNYDAPRAALSVNGFPVGGLYNPMANPLFNEHYVAALGSIASPVFERSRRGMSGMIRFLRGGGMVGIVVDQYMKHGETLDFMGQPAKTALSAAELAVKYDALAIPIYGVRKENGLDFDLYVEPPIPHGDPAEMTQAMNDSLGRMVDRFPDQWFWIHRRWKRVRPKQG</sequence>
<dbReference type="PANTHER" id="PTHR30606">
    <property type="entry name" value="LIPID A BIOSYNTHESIS LAUROYL ACYLTRANSFERASE"/>
    <property type="match status" value="1"/>
</dbReference>
<evidence type="ECO:0000256" key="5">
    <source>
        <dbReference type="ARBA" id="ARBA00023136"/>
    </source>
</evidence>
<evidence type="ECO:0000256" key="6">
    <source>
        <dbReference type="ARBA" id="ARBA00023315"/>
    </source>
</evidence>
<protein>
    <submittedName>
        <fullName evidence="7">Lysophospholipid acyltransferase family protein</fullName>
    </submittedName>
</protein>
<dbReference type="GO" id="GO:0016746">
    <property type="term" value="F:acyltransferase activity"/>
    <property type="evidence" value="ECO:0007669"/>
    <property type="project" value="UniProtKB-KW"/>
</dbReference>
<comment type="subcellular location">
    <subcellularLocation>
        <location evidence="1">Cell inner membrane</location>
    </subcellularLocation>
</comment>